<dbReference type="AlphaFoldDB" id="A0A6C0EUV9"/>
<sequence length="306" mass="36884">MENLLKYIKLNKPIYIYGKSSTGKTTLLKNIENYNVYYFSIQEISSYDDLLTYTNPSIVQVMNKNTSKTIIIIDDIDFIQINEKKILNSFIKQFKQEEKKNKPRNYTIIFSGTNYYDKKIKEIIKLCNVIKLEVLYKPLLYNNYEKNIQNSIKKIMNKEFTNDFIIENEKATQSLLFHENIIDIVKKDDLKFYYQFLKNLCCGDYFDRISFQKQLWIFNEMTYYIKIVANYHLFNNYSIFSKKNVEYRFTKVLTKYSNEYNNNTFINMLCNRLNCSKKTLYLNLLRHNLELSASEEKRANNYFQIK</sequence>
<dbReference type="SUPFAM" id="SSF52540">
    <property type="entry name" value="P-loop containing nucleoside triphosphate hydrolases"/>
    <property type="match status" value="1"/>
</dbReference>
<dbReference type="Pfam" id="PF00004">
    <property type="entry name" value="AAA"/>
    <property type="match status" value="1"/>
</dbReference>
<dbReference type="EMBL" id="MN738929">
    <property type="protein sequence ID" value="QHT32010.1"/>
    <property type="molecule type" value="Genomic_DNA"/>
</dbReference>
<dbReference type="Gene3D" id="3.40.50.300">
    <property type="entry name" value="P-loop containing nucleotide triphosphate hydrolases"/>
    <property type="match status" value="1"/>
</dbReference>
<accession>A0A6C0EUV9</accession>
<protein>
    <recommendedName>
        <fullName evidence="1">ATPase AAA-type core domain-containing protein</fullName>
    </recommendedName>
</protein>
<dbReference type="InterPro" id="IPR027417">
    <property type="entry name" value="P-loop_NTPase"/>
</dbReference>
<proteinExistence type="predicted"/>
<name>A0A6C0EUV9_9ZZZZ</name>
<reference evidence="2" key="1">
    <citation type="journal article" date="2020" name="Nature">
        <title>Giant virus diversity and host interactions through global metagenomics.</title>
        <authorList>
            <person name="Schulz F."/>
            <person name="Roux S."/>
            <person name="Paez-Espino D."/>
            <person name="Jungbluth S."/>
            <person name="Walsh D.A."/>
            <person name="Denef V.J."/>
            <person name="McMahon K.D."/>
            <person name="Konstantinidis K.T."/>
            <person name="Eloe-Fadrosh E.A."/>
            <person name="Kyrpides N.C."/>
            <person name="Woyke T."/>
        </authorList>
    </citation>
    <scope>NUCLEOTIDE SEQUENCE</scope>
    <source>
        <strain evidence="2">GVMAG-M-3300009159-65</strain>
    </source>
</reference>
<evidence type="ECO:0000313" key="2">
    <source>
        <dbReference type="EMBL" id="QHT32010.1"/>
    </source>
</evidence>
<evidence type="ECO:0000259" key="1">
    <source>
        <dbReference type="Pfam" id="PF00004"/>
    </source>
</evidence>
<dbReference type="GO" id="GO:0005524">
    <property type="term" value="F:ATP binding"/>
    <property type="evidence" value="ECO:0007669"/>
    <property type="project" value="InterPro"/>
</dbReference>
<organism evidence="2">
    <name type="scientific">viral metagenome</name>
    <dbReference type="NCBI Taxonomy" id="1070528"/>
    <lineage>
        <taxon>unclassified sequences</taxon>
        <taxon>metagenomes</taxon>
        <taxon>organismal metagenomes</taxon>
    </lineage>
</organism>
<feature type="domain" description="ATPase AAA-type core" evidence="1">
    <location>
        <begin position="14"/>
        <end position="124"/>
    </location>
</feature>
<dbReference type="GO" id="GO:0016887">
    <property type="term" value="F:ATP hydrolysis activity"/>
    <property type="evidence" value="ECO:0007669"/>
    <property type="project" value="InterPro"/>
</dbReference>
<dbReference type="InterPro" id="IPR003959">
    <property type="entry name" value="ATPase_AAA_core"/>
</dbReference>